<dbReference type="KEGG" id="nsl:BOX37_03415"/>
<accession>A0A1J0VMB0</accession>
<sequence length="208" mass="22419">MSDVWPLVHAERYALIEYLEGIDEARWDTPSLCPGWTVRDVVAHQISTALTTKLGFLRGMIAARFDFDRDNRNGVERELGTAAQMLARFRAVADRTSGPPAPADTRLVESVVHGEDIRRPLGTVGTYPIEAIDRALRLQVRTGKSMGGAKEHVAGLRLIADDADLTLGDGPEVTGPALSLLLGVSGRTTALSELRGPGLPELTARLNG</sequence>
<dbReference type="Pfam" id="PF11716">
    <property type="entry name" value="MDMPI_N"/>
    <property type="match status" value="1"/>
</dbReference>
<dbReference type="OrthoDB" id="5178565at2"/>
<dbReference type="NCBIfam" id="TIGR03083">
    <property type="entry name" value="maleylpyruvate isomerase family mycothiol-dependent enzyme"/>
    <property type="match status" value="1"/>
</dbReference>
<dbReference type="Gene3D" id="1.20.120.450">
    <property type="entry name" value="dinb family like domain"/>
    <property type="match status" value="1"/>
</dbReference>
<dbReference type="GO" id="GO:0046872">
    <property type="term" value="F:metal ion binding"/>
    <property type="evidence" value="ECO:0007669"/>
    <property type="project" value="InterPro"/>
</dbReference>
<proteinExistence type="predicted"/>
<dbReference type="Proteomes" id="UP000183810">
    <property type="component" value="Chromosome"/>
</dbReference>
<dbReference type="InterPro" id="IPR024344">
    <property type="entry name" value="MDMPI_metal-binding"/>
</dbReference>
<organism evidence="2 3">
    <name type="scientific">Nocardia mangyaensis</name>
    <dbReference type="NCBI Taxonomy" id="2213200"/>
    <lineage>
        <taxon>Bacteria</taxon>
        <taxon>Bacillati</taxon>
        <taxon>Actinomycetota</taxon>
        <taxon>Actinomycetes</taxon>
        <taxon>Mycobacteriales</taxon>
        <taxon>Nocardiaceae</taxon>
        <taxon>Nocardia</taxon>
    </lineage>
</organism>
<keyword evidence="3" id="KW-1185">Reference proteome</keyword>
<evidence type="ECO:0000313" key="3">
    <source>
        <dbReference type="Proteomes" id="UP000183810"/>
    </source>
</evidence>
<evidence type="ECO:0000313" key="2">
    <source>
        <dbReference type="EMBL" id="APE33171.1"/>
    </source>
</evidence>
<evidence type="ECO:0000259" key="1">
    <source>
        <dbReference type="Pfam" id="PF11716"/>
    </source>
</evidence>
<feature type="domain" description="Mycothiol-dependent maleylpyruvate isomerase metal-binding" evidence="1">
    <location>
        <begin position="9"/>
        <end position="97"/>
    </location>
</feature>
<reference evidence="2" key="1">
    <citation type="submission" date="2016-11" db="EMBL/GenBank/DDBJ databases">
        <authorList>
            <person name="Jaros S."/>
            <person name="Januszkiewicz K."/>
            <person name="Wedrychowicz H."/>
        </authorList>
    </citation>
    <scope>NUCLEOTIDE SEQUENCE [LARGE SCALE GENOMIC DNA]</scope>
    <source>
        <strain evidence="2">Y48</strain>
    </source>
</reference>
<dbReference type="EMBL" id="CP018082">
    <property type="protein sequence ID" value="APE33171.1"/>
    <property type="molecule type" value="Genomic_DNA"/>
</dbReference>
<dbReference type="SUPFAM" id="SSF109854">
    <property type="entry name" value="DinB/YfiT-like putative metalloenzymes"/>
    <property type="match status" value="1"/>
</dbReference>
<dbReference type="AlphaFoldDB" id="A0A1J0VMB0"/>
<protein>
    <recommendedName>
        <fullName evidence="1">Mycothiol-dependent maleylpyruvate isomerase metal-binding domain-containing protein</fullName>
    </recommendedName>
</protein>
<gene>
    <name evidence="2" type="ORF">BOX37_03415</name>
</gene>
<dbReference type="InterPro" id="IPR017517">
    <property type="entry name" value="Maleyloyr_isom"/>
</dbReference>
<dbReference type="InterPro" id="IPR034660">
    <property type="entry name" value="DinB/YfiT-like"/>
</dbReference>
<dbReference type="RefSeq" id="WP_071926369.1">
    <property type="nucleotide sequence ID" value="NZ_CP018082.1"/>
</dbReference>
<name>A0A1J0VMB0_9NOCA</name>